<feature type="domain" description="SGNH hydrolase-type esterase" evidence="1">
    <location>
        <begin position="173"/>
        <end position="276"/>
    </location>
</feature>
<sequence length="385" mass="41177">MSAEPSLTSIPLTTDLVPGIAEFEPTDRGARIHRLPAATRARFTDAQLSMVETQPAGARVALRTDATRIELDVLRTRPMYEGVPPRPDGVYDIVVDGELVHQVTSSGGDALVMDAATGTSRIEPGPVATIAVDLPAGARTVEIWLPHNEVTELVDLRSNAPVEPAARTAPRWVHHGSSVSHGSNAATPTGTWPVIAARATGADLYNLGFGGSALVDPFIARTIAEMEADVISVKFGINVVNSDLMRRRAFGPAVHGFLDTIRDRHPDIPLILMSSAYCPIQETTPGPLAPDFSDGTMKFAASGDPAEVTEGPLGKLSLEVVRSELEAVVAQRADEDPNLSYVNGLDLYGPADHDEFPLTDNLHPGPEAHRLIGERFIPVLRGQLR</sequence>
<organism evidence="2 3">
    <name type="scientific">Candidatus Corynebacterium avicola</name>
    <dbReference type="NCBI Taxonomy" id="2838527"/>
    <lineage>
        <taxon>Bacteria</taxon>
        <taxon>Bacillati</taxon>
        <taxon>Actinomycetota</taxon>
        <taxon>Actinomycetes</taxon>
        <taxon>Mycobacteriales</taxon>
        <taxon>Corynebacteriaceae</taxon>
        <taxon>Corynebacterium</taxon>
    </lineage>
</organism>
<evidence type="ECO:0000313" key="3">
    <source>
        <dbReference type="Proteomes" id="UP000824190"/>
    </source>
</evidence>
<dbReference type="EMBL" id="DXGC01000017">
    <property type="protein sequence ID" value="HIW90406.1"/>
    <property type="molecule type" value="Genomic_DNA"/>
</dbReference>
<evidence type="ECO:0000259" key="1">
    <source>
        <dbReference type="Pfam" id="PF14606"/>
    </source>
</evidence>
<evidence type="ECO:0000313" key="2">
    <source>
        <dbReference type="EMBL" id="HIW90406.1"/>
    </source>
</evidence>
<dbReference type="SUPFAM" id="SSF52266">
    <property type="entry name" value="SGNH hydrolase"/>
    <property type="match status" value="1"/>
</dbReference>
<comment type="caution">
    <text evidence="2">The sequence shown here is derived from an EMBL/GenBank/DDBJ whole genome shotgun (WGS) entry which is preliminary data.</text>
</comment>
<dbReference type="InterPro" id="IPR013830">
    <property type="entry name" value="SGNH_hydro"/>
</dbReference>
<protein>
    <submittedName>
        <fullName evidence="2">Lipase</fullName>
    </submittedName>
</protein>
<dbReference type="Gene3D" id="3.40.50.1110">
    <property type="entry name" value="SGNH hydrolase"/>
    <property type="match status" value="1"/>
</dbReference>
<accession>A0A9D1UKX1</accession>
<reference evidence="2" key="1">
    <citation type="journal article" date="2021" name="PeerJ">
        <title>Extensive microbial diversity within the chicken gut microbiome revealed by metagenomics and culture.</title>
        <authorList>
            <person name="Gilroy R."/>
            <person name="Ravi A."/>
            <person name="Getino M."/>
            <person name="Pursley I."/>
            <person name="Horton D.L."/>
            <person name="Alikhan N.F."/>
            <person name="Baker D."/>
            <person name="Gharbi K."/>
            <person name="Hall N."/>
            <person name="Watson M."/>
            <person name="Adriaenssens E.M."/>
            <person name="Foster-Nyarko E."/>
            <person name="Jarju S."/>
            <person name="Secka A."/>
            <person name="Antonio M."/>
            <person name="Oren A."/>
            <person name="Chaudhuri R.R."/>
            <person name="La Ragione R."/>
            <person name="Hildebrand F."/>
            <person name="Pallen M.J."/>
        </authorList>
    </citation>
    <scope>NUCLEOTIDE SEQUENCE</scope>
    <source>
        <strain evidence="2">CHK32-1732</strain>
    </source>
</reference>
<dbReference type="Proteomes" id="UP000824190">
    <property type="component" value="Unassembled WGS sequence"/>
</dbReference>
<dbReference type="AlphaFoldDB" id="A0A9D1UKX1"/>
<proteinExistence type="predicted"/>
<name>A0A9D1UKX1_9CORY</name>
<dbReference type="InterPro" id="IPR036514">
    <property type="entry name" value="SGNH_hydro_sf"/>
</dbReference>
<gene>
    <name evidence="2" type="ORF">H9870_01895</name>
</gene>
<dbReference type="Pfam" id="PF14606">
    <property type="entry name" value="Lipase_GDSL_3"/>
    <property type="match status" value="1"/>
</dbReference>
<dbReference type="Gene3D" id="2.60.120.260">
    <property type="entry name" value="Galactose-binding domain-like"/>
    <property type="match status" value="1"/>
</dbReference>
<reference evidence="2" key="2">
    <citation type="submission" date="2021-04" db="EMBL/GenBank/DDBJ databases">
        <authorList>
            <person name="Gilroy R."/>
        </authorList>
    </citation>
    <scope>NUCLEOTIDE SEQUENCE</scope>
    <source>
        <strain evidence="2">CHK32-1732</strain>
    </source>
</reference>